<feature type="compositionally biased region" description="Polar residues" evidence="1">
    <location>
        <begin position="151"/>
        <end position="163"/>
    </location>
</feature>
<feature type="region of interest" description="Disordered" evidence="1">
    <location>
        <begin position="331"/>
        <end position="434"/>
    </location>
</feature>
<protein>
    <submittedName>
        <fullName evidence="2">Uncharacterized protein</fullName>
    </submittedName>
</protein>
<feature type="region of interest" description="Disordered" evidence="1">
    <location>
        <begin position="533"/>
        <end position="634"/>
    </location>
</feature>
<feature type="compositionally biased region" description="Low complexity" evidence="1">
    <location>
        <begin position="421"/>
        <end position="434"/>
    </location>
</feature>
<feature type="compositionally biased region" description="Low complexity" evidence="1">
    <location>
        <begin position="538"/>
        <end position="583"/>
    </location>
</feature>
<dbReference type="Proteomes" id="UP001055712">
    <property type="component" value="Unassembled WGS sequence"/>
</dbReference>
<comment type="caution">
    <text evidence="2">The sequence shown here is derived from an EMBL/GenBank/DDBJ whole genome shotgun (WGS) entry which is preliminary data.</text>
</comment>
<dbReference type="AlphaFoldDB" id="A0A9D4TT77"/>
<reference evidence="2" key="1">
    <citation type="journal article" date="2019" name="Plant J.">
        <title>Chlorella vulgaris genome assembly and annotation reveals the molecular basis for metabolic acclimation to high light conditions.</title>
        <authorList>
            <person name="Cecchin M."/>
            <person name="Marcolungo L."/>
            <person name="Rossato M."/>
            <person name="Girolomoni L."/>
            <person name="Cosentino E."/>
            <person name="Cuine S."/>
            <person name="Li-Beisson Y."/>
            <person name="Delledonne M."/>
            <person name="Ballottari M."/>
        </authorList>
    </citation>
    <scope>NUCLEOTIDE SEQUENCE</scope>
    <source>
        <strain evidence="2">211/11P</strain>
    </source>
</reference>
<feature type="compositionally biased region" description="Gly residues" evidence="1">
    <location>
        <begin position="171"/>
        <end position="183"/>
    </location>
</feature>
<evidence type="ECO:0000256" key="1">
    <source>
        <dbReference type="SAM" id="MobiDB-lite"/>
    </source>
</evidence>
<reference evidence="2" key="2">
    <citation type="submission" date="2020-11" db="EMBL/GenBank/DDBJ databases">
        <authorList>
            <person name="Cecchin M."/>
            <person name="Marcolungo L."/>
            <person name="Rossato M."/>
            <person name="Girolomoni L."/>
            <person name="Cosentino E."/>
            <person name="Cuine S."/>
            <person name="Li-Beisson Y."/>
            <person name="Delledonne M."/>
            <person name="Ballottari M."/>
        </authorList>
    </citation>
    <scope>NUCLEOTIDE SEQUENCE</scope>
    <source>
        <strain evidence="2">211/11P</strain>
        <tissue evidence="2">Whole cell</tissue>
    </source>
</reference>
<evidence type="ECO:0000313" key="2">
    <source>
        <dbReference type="EMBL" id="KAI3434374.1"/>
    </source>
</evidence>
<accession>A0A9D4TT77</accession>
<keyword evidence="3" id="KW-1185">Reference proteome</keyword>
<feature type="region of interest" description="Disordered" evidence="1">
    <location>
        <begin position="97"/>
        <end position="123"/>
    </location>
</feature>
<feature type="compositionally biased region" description="Basic residues" evidence="1">
    <location>
        <begin position="794"/>
        <end position="810"/>
    </location>
</feature>
<organism evidence="2 3">
    <name type="scientific">Chlorella vulgaris</name>
    <name type="common">Green alga</name>
    <dbReference type="NCBI Taxonomy" id="3077"/>
    <lineage>
        <taxon>Eukaryota</taxon>
        <taxon>Viridiplantae</taxon>
        <taxon>Chlorophyta</taxon>
        <taxon>core chlorophytes</taxon>
        <taxon>Trebouxiophyceae</taxon>
        <taxon>Chlorellales</taxon>
        <taxon>Chlorellaceae</taxon>
        <taxon>Chlorella clade</taxon>
        <taxon>Chlorella</taxon>
    </lineage>
</organism>
<gene>
    <name evidence="2" type="ORF">D9Q98_002453</name>
</gene>
<feature type="compositionally biased region" description="Polar residues" evidence="1">
    <location>
        <begin position="193"/>
        <end position="205"/>
    </location>
</feature>
<sequence length="816" mass="79607">MNGPGASPRAGQSQDAASRGSLSALLPPALVSRAIELGSYLASRGARVLGSAEQLAITLLGFAVVTSRGTYAISKDLLHATTGTVHRYLPGLPLPHLLTGDEQPTATAAGAGTGERSGSEEEAQVIGMGGGFALNLATTKLSGEAAEPASPQLTTPRAGQTSGLEGRLAGKPGGPELGGGTAGTAGTAWVPQTPGQLQESLSSEQALDAARPHHRNIDVPAYAAALAPYAETERHMLGSQAEEQPGAAAFESGSGLELEGSLERKRRLDGLLRETQELRHKTTAALVQAEGLDVTGTITGTAAGTAPGTAGGTGAADEGIGGGAVAFGSGGMGEPAAATEKVPAEGLEGEEARGRAAAVPFAVPSPVTTTRRVSPSGAARRPSSPSSVPLEPMPADISGREGRPVAPELEALPEASEEEASTPAGAAAEPAQPDAEQRLKGLFAHAPLASAPGTIGGTAGRATGTASGGGWRYDYGSPEMLSGVAGQRVGVERWTAPAVLGAGLAGAGATAAAMPGGEETAGVTAEQAITPTAPLSEPGLTAPLASAPAGAGAEAAPEPTTTTTAPTSAPTTTPTAAAAAAAAPSPPFDAAVSAEGEERLPSVQLSRSQEEAVPLPLPLSPSGAESGGTAVPTTAVPAAEGGAVEAGKDRAVDTDRIAVLPTDAAATAPTTAAEQPTAPAVAAAAAATAALAPQARIAEPITPAAVPAPTTAAATPTSTTAPTAAAAPPTSTTAPTTAAAAPTTTTAAAAAAQQQKSVSKAEPLSDMGAGVTPAGPALAASGLTGPGQAQPLPKQKRKKTIRSMLHKIKKTIIPPS</sequence>
<feature type="compositionally biased region" description="Low complexity" evidence="1">
    <location>
        <begin position="404"/>
        <end position="414"/>
    </location>
</feature>
<feature type="region of interest" description="Disordered" evidence="1">
    <location>
        <begin position="142"/>
        <end position="210"/>
    </location>
</feature>
<feature type="compositionally biased region" description="Low complexity" evidence="1">
    <location>
        <begin position="708"/>
        <end position="752"/>
    </location>
</feature>
<proteinExistence type="predicted"/>
<feature type="compositionally biased region" description="Low complexity" evidence="1">
    <location>
        <begin position="355"/>
        <end position="389"/>
    </location>
</feature>
<name>A0A9D4TT77_CHLVU</name>
<dbReference type="EMBL" id="SIDB01000003">
    <property type="protein sequence ID" value="KAI3434374.1"/>
    <property type="molecule type" value="Genomic_DNA"/>
</dbReference>
<evidence type="ECO:0000313" key="3">
    <source>
        <dbReference type="Proteomes" id="UP001055712"/>
    </source>
</evidence>
<feature type="compositionally biased region" description="Low complexity" evidence="1">
    <location>
        <begin position="105"/>
        <end position="116"/>
    </location>
</feature>
<feature type="region of interest" description="Disordered" evidence="1">
    <location>
        <begin position="708"/>
        <end position="816"/>
    </location>
</feature>